<organism evidence="2">
    <name type="scientific">Psilocybe cubensis</name>
    <name type="common">Psychedelic mushroom</name>
    <name type="synonym">Stropharia cubensis</name>
    <dbReference type="NCBI Taxonomy" id="181762"/>
    <lineage>
        <taxon>Eukaryota</taxon>
        <taxon>Fungi</taxon>
        <taxon>Dikarya</taxon>
        <taxon>Basidiomycota</taxon>
        <taxon>Agaricomycotina</taxon>
        <taxon>Agaricomycetes</taxon>
        <taxon>Agaricomycetidae</taxon>
        <taxon>Agaricales</taxon>
        <taxon>Agaricineae</taxon>
        <taxon>Strophariaceae</taxon>
        <taxon>Psilocybe</taxon>
    </lineage>
</organism>
<reference evidence="2" key="1">
    <citation type="submission" date="2021-02" db="EMBL/GenBank/DDBJ databases">
        <title>Psilocybe cubensis genome.</title>
        <authorList>
            <person name="Mckernan K.J."/>
            <person name="Crawford S."/>
            <person name="Trippe A."/>
            <person name="Kane L.T."/>
            <person name="Mclaughlin S."/>
        </authorList>
    </citation>
    <scope>NUCLEOTIDE SEQUENCE [LARGE SCALE GENOMIC DNA]</scope>
    <source>
        <strain evidence="2">MGC-MH-2018</strain>
    </source>
</reference>
<comment type="caution">
    <text evidence="2">The sequence shown here is derived from an EMBL/GenBank/DDBJ whole genome shotgun (WGS) entry which is preliminary data.</text>
</comment>
<proteinExistence type="predicted"/>
<dbReference type="OrthoDB" id="3256283at2759"/>
<feature type="compositionally biased region" description="Basic and acidic residues" evidence="1">
    <location>
        <begin position="19"/>
        <end position="29"/>
    </location>
</feature>
<sequence>MSPANAKVSTKKTGRKRAHSPEKTDSDKQTKKRVKGVESNNAAVGGESDGQVEPHAVPADVVGAAAPTDRPQAPEATDEAEAPKFIGTFDLYGMDLPFLNSVYLPKGSSTVNPEALYKTILTYQAKSDRTAQLILPDSGPGSGKLDSGVFCDPMEDMPFDIVARNIKEVPKLSFKSVFGRPDAQHGAWQGVGVTASLVIEDGGCGIASSSGSISMHPMWRKVEKNGDILELFEGTLTFRVKYSSMYSRRGHGSGQNETIDFWAVRGRK</sequence>
<protein>
    <submittedName>
        <fullName evidence="2">Uncharacterized protein</fullName>
    </submittedName>
</protein>
<dbReference type="AlphaFoldDB" id="A0A8H7Y3W1"/>
<gene>
    <name evidence="2" type="ORF">JR316_001628</name>
</gene>
<evidence type="ECO:0000256" key="1">
    <source>
        <dbReference type="SAM" id="MobiDB-lite"/>
    </source>
</evidence>
<feature type="region of interest" description="Disordered" evidence="1">
    <location>
        <begin position="1"/>
        <end position="60"/>
    </location>
</feature>
<feature type="compositionally biased region" description="Basic residues" evidence="1">
    <location>
        <begin position="9"/>
        <end position="18"/>
    </location>
</feature>
<evidence type="ECO:0000313" key="2">
    <source>
        <dbReference type="EMBL" id="KAG5172133.1"/>
    </source>
</evidence>
<accession>A0A8H7Y3W1</accession>
<name>A0A8H7Y3W1_PSICU</name>
<dbReference type="EMBL" id="JAFIQS010000002">
    <property type="protein sequence ID" value="KAG5172133.1"/>
    <property type="molecule type" value="Genomic_DNA"/>
</dbReference>